<dbReference type="EMBL" id="CAADRA010007041">
    <property type="protein sequence ID" value="VFT98706.1"/>
    <property type="molecule type" value="Genomic_DNA"/>
</dbReference>
<evidence type="ECO:0000313" key="2">
    <source>
        <dbReference type="EMBL" id="KAF0686073.1"/>
    </source>
</evidence>
<accession>A0A485LKH4</accession>
<sequence length="1113" mass="123911">MRRRSRGPLPRRLLDPDVDRKELVVSDDEMMDMNTQVQDLVTSRKLLAALQHAKRAKAAARYHALRTEASLLDVEMVYADGFLPGVHFYKYLASVADVGASESSKEQAPGGAPTDDDGDGDGATLDEDGIPLKSMGCAKVQLKCWLPDTIIFGGSFPPVWLYSDKHGHVRKVVINFQDSHVMEKLGNRRFENDPVVVFKEPLLSKSGLAGVTTTGNNIKLYNTVELKSALSKAAGSPVTFALQKFVKPKGPKAFVVRAIYKQSRPPTGWMITNMVPFDEPTVPVLQRFCTLTAVDDGCTFAKLTERACNDVMEINHRIVKYVEGALRVTIDTFVGDFVKDDMGQWWLLQVKAFRIKSHGPGRLGVLPTKLGDAYDRSTVQDDFPEHSEVIAIDLAKRKPSDSTAAAAATDLGWKVHKMVACKFCQVLYYQHEVAYKMTMKMMYETISRIRLRSGPHVNLSFLGQTKDDLESGLLYQSWNVCSLCYALYERDQALLKVETRFNLYLGCPAKTMRDGGITIIHDANVAAKSHPLHAHVPTEFTLCRLMLFFSALYDIPKELYESETAADTRSRPKRSRLYLRFSVLGFDCFVPIHAHAMQLAPPEDNAAAAGGNRCYWIPLNIMRCFHFFAPKTPLQAKLRETSGLGAYLIDEGIITIQLIRCTDPHHVDIDPRRGHTQGRASDAPPKPDRRTHRAPILDPKSSYSVLLGSTKVQLYQFRSAFVSKTDIYTSMSSGELFNLKANVGFERIRVVQSRHITARYNLRQYYGVYVPDTSYCCNDKICTEWIDNINVVQDDGTLHVPAAGALDKFGRNQRSGSSVGSGDARGGDDELEDLVEEMLDADKRPAGLPPPRRKQTETKKVVSPSRPASPSTQRPLVNLGDDKDDDGDSVLDDLLLHDDDDLAQVTVTRRPSSVQTLSTWCITMMLHRTHNWHPPEGAVGWSAVYTLLGQVHIYAFVKRTAPQRVIDTAGERETMAVDSFGRHDDIVFDCTHKSYVRGSLDMMQAFYGAHDGICRVRLLHPATADPAAAKIVDIELGGLKECRTIDCTFNIRDAATASTEQYPPYLSVSVYVVRLTPGEVEALAARGYANPTSTPTPEGLVMLHKSSERVLTR</sequence>
<proteinExistence type="predicted"/>
<reference evidence="2" key="2">
    <citation type="submission" date="2019-06" db="EMBL/GenBank/DDBJ databases">
        <title>Genomics analysis of Aphanomyces spp. identifies a new class of oomycete effector associated with host adaptation.</title>
        <authorList>
            <person name="Gaulin E."/>
        </authorList>
    </citation>
    <scope>NUCLEOTIDE SEQUENCE</scope>
    <source>
        <strain evidence="2">CBS 578.67</strain>
    </source>
</reference>
<protein>
    <submittedName>
        <fullName evidence="3">Aste57867_22038 protein</fullName>
    </submittedName>
</protein>
<feature type="compositionally biased region" description="Acidic residues" evidence="1">
    <location>
        <begin position="114"/>
        <end position="126"/>
    </location>
</feature>
<name>A0A485LKH4_9STRA</name>
<feature type="compositionally biased region" description="Polar residues" evidence="1">
    <location>
        <begin position="866"/>
        <end position="875"/>
    </location>
</feature>
<dbReference type="EMBL" id="VJMH01007015">
    <property type="protein sequence ID" value="KAF0686073.1"/>
    <property type="molecule type" value="Genomic_DNA"/>
</dbReference>
<dbReference type="Proteomes" id="UP000332933">
    <property type="component" value="Unassembled WGS sequence"/>
</dbReference>
<dbReference type="AlphaFoldDB" id="A0A485LKH4"/>
<dbReference type="OrthoDB" id="65154at2759"/>
<evidence type="ECO:0000313" key="4">
    <source>
        <dbReference type="Proteomes" id="UP000332933"/>
    </source>
</evidence>
<feature type="region of interest" description="Disordered" evidence="1">
    <location>
        <begin position="841"/>
        <end position="885"/>
    </location>
</feature>
<evidence type="ECO:0000256" key="1">
    <source>
        <dbReference type="SAM" id="MobiDB-lite"/>
    </source>
</evidence>
<feature type="region of interest" description="Disordered" evidence="1">
    <location>
        <begin position="809"/>
        <end position="828"/>
    </location>
</feature>
<gene>
    <name evidence="3" type="primary">Aste57867_22038</name>
    <name evidence="2" type="ORF">As57867_021969</name>
    <name evidence="3" type="ORF">ASTE57867_22038</name>
</gene>
<reference evidence="3 4" key="1">
    <citation type="submission" date="2019-03" db="EMBL/GenBank/DDBJ databases">
        <authorList>
            <person name="Gaulin E."/>
            <person name="Dumas B."/>
        </authorList>
    </citation>
    <scope>NUCLEOTIDE SEQUENCE [LARGE SCALE GENOMIC DNA]</scope>
    <source>
        <strain evidence="3">CBS 568.67</strain>
    </source>
</reference>
<organism evidence="3 4">
    <name type="scientific">Aphanomyces stellatus</name>
    <dbReference type="NCBI Taxonomy" id="120398"/>
    <lineage>
        <taxon>Eukaryota</taxon>
        <taxon>Sar</taxon>
        <taxon>Stramenopiles</taxon>
        <taxon>Oomycota</taxon>
        <taxon>Saprolegniomycetes</taxon>
        <taxon>Saprolegniales</taxon>
        <taxon>Verrucalvaceae</taxon>
        <taxon>Aphanomyces</taxon>
    </lineage>
</organism>
<feature type="region of interest" description="Disordered" evidence="1">
    <location>
        <begin position="667"/>
        <end position="695"/>
    </location>
</feature>
<evidence type="ECO:0000313" key="3">
    <source>
        <dbReference type="EMBL" id="VFT98706.1"/>
    </source>
</evidence>
<keyword evidence="4" id="KW-1185">Reference proteome</keyword>
<feature type="region of interest" description="Disordered" evidence="1">
    <location>
        <begin position="102"/>
        <end position="126"/>
    </location>
</feature>